<proteinExistence type="predicted"/>
<evidence type="ECO:0000259" key="1">
    <source>
        <dbReference type="Pfam" id="PF12728"/>
    </source>
</evidence>
<evidence type="ECO:0000313" key="2">
    <source>
        <dbReference type="EMBL" id="GLI35432.1"/>
    </source>
</evidence>
<dbReference type="RefSeq" id="WP_281795240.1">
    <property type="nucleotide sequence ID" value="NZ_BSDR01000001.1"/>
</dbReference>
<dbReference type="InterPro" id="IPR041657">
    <property type="entry name" value="HTH_17"/>
</dbReference>
<sequence length="83" mass="9629">MSDIIDFKKTMVPMFIGDFDHVIPDLRILQFKYLLRPDEVANILRICQSKVYELCAEGVIESVKLKKSVRIKSESVRKLMGIQ</sequence>
<accession>A0A9W6FV72</accession>
<name>A0A9W6FV72_9BACT</name>
<comment type="caution">
    <text evidence="2">The sequence shown here is derived from an EMBL/GenBank/DDBJ whole genome shotgun (WGS) entry which is preliminary data.</text>
</comment>
<dbReference type="InterPro" id="IPR010093">
    <property type="entry name" value="SinI_DNA-bd"/>
</dbReference>
<evidence type="ECO:0000313" key="3">
    <source>
        <dbReference type="Proteomes" id="UP001144372"/>
    </source>
</evidence>
<dbReference type="EMBL" id="BSDR01000001">
    <property type="protein sequence ID" value="GLI35432.1"/>
    <property type="molecule type" value="Genomic_DNA"/>
</dbReference>
<dbReference type="AlphaFoldDB" id="A0A9W6FV72"/>
<gene>
    <name evidence="2" type="ORF">DAMNIGENAA_28650</name>
</gene>
<feature type="domain" description="Helix-turn-helix" evidence="1">
    <location>
        <begin position="34"/>
        <end position="79"/>
    </location>
</feature>
<protein>
    <recommendedName>
        <fullName evidence="1">Helix-turn-helix domain-containing protein</fullName>
    </recommendedName>
</protein>
<dbReference type="Pfam" id="PF12728">
    <property type="entry name" value="HTH_17"/>
    <property type="match status" value="1"/>
</dbReference>
<dbReference type="GO" id="GO:0003677">
    <property type="term" value="F:DNA binding"/>
    <property type="evidence" value="ECO:0007669"/>
    <property type="project" value="InterPro"/>
</dbReference>
<organism evidence="2 3">
    <name type="scientific">Desulforhabdus amnigena</name>
    <dbReference type="NCBI Taxonomy" id="40218"/>
    <lineage>
        <taxon>Bacteria</taxon>
        <taxon>Pseudomonadati</taxon>
        <taxon>Thermodesulfobacteriota</taxon>
        <taxon>Syntrophobacteria</taxon>
        <taxon>Syntrophobacterales</taxon>
        <taxon>Syntrophobacteraceae</taxon>
        <taxon>Desulforhabdus</taxon>
    </lineage>
</organism>
<dbReference type="NCBIfam" id="TIGR01764">
    <property type="entry name" value="excise"/>
    <property type="match status" value="1"/>
</dbReference>
<keyword evidence="3" id="KW-1185">Reference proteome</keyword>
<dbReference type="Proteomes" id="UP001144372">
    <property type="component" value="Unassembled WGS sequence"/>
</dbReference>
<reference evidence="2" key="1">
    <citation type="submission" date="2022-12" db="EMBL/GenBank/DDBJ databases">
        <title>Reference genome sequencing for broad-spectrum identification of bacterial and archaeal isolates by mass spectrometry.</title>
        <authorList>
            <person name="Sekiguchi Y."/>
            <person name="Tourlousse D.M."/>
        </authorList>
    </citation>
    <scope>NUCLEOTIDE SEQUENCE</scope>
    <source>
        <strain evidence="2">ASRB1</strain>
    </source>
</reference>